<evidence type="ECO:0008006" key="5">
    <source>
        <dbReference type="Google" id="ProtNLM"/>
    </source>
</evidence>
<protein>
    <recommendedName>
        <fullName evidence="5">Lipoprotein</fullName>
    </recommendedName>
</protein>
<dbReference type="OrthoDB" id="3723110at2"/>
<proteinExistence type="predicted"/>
<reference evidence="3 4" key="1">
    <citation type="submission" date="2017-06" db="EMBL/GenBank/DDBJ databases">
        <title>Genome sequencing of cyanobaciteial culture collection at National Institute for Environmental Studies (NIES).</title>
        <authorList>
            <person name="Hirose Y."/>
            <person name="Shimura Y."/>
            <person name="Fujisawa T."/>
            <person name="Nakamura Y."/>
            <person name="Kawachi M."/>
        </authorList>
    </citation>
    <scope>NUCLEOTIDE SEQUENCE [LARGE SCALE GENOMIC DNA]</scope>
    <source>
        <strain evidence="3 4">NIES-267</strain>
    </source>
</reference>
<dbReference type="EMBL" id="AP018227">
    <property type="protein sequence ID" value="BAY82860.1"/>
    <property type="molecule type" value="Genomic_DNA"/>
</dbReference>
<name>A0A1Z4LNP7_9CYAN</name>
<gene>
    <name evidence="3" type="ORF">NIES267_23450</name>
</gene>
<dbReference type="Proteomes" id="UP000218418">
    <property type="component" value="Chromosome"/>
</dbReference>
<feature type="region of interest" description="Disordered" evidence="1">
    <location>
        <begin position="42"/>
        <end position="66"/>
    </location>
</feature>
<evidence type="ECO:0000313" key="4">
    <source>
        <dbReference type="Proteomes" id="UP000218418"/>
    </source>
</evidence>
<dbReference type="AlphaFoldDB" id="A0A1Z4LNP7"/>
<evidence type="ECO:0000313" key="3">
    <source>
        <dbReference type="EMBL" id="BAY82860.1"/>
    </source>
</evidence>
<feature type="compositionally biased region" description="Low complexity" evidence="1">
    <location>
        <begin position="43"/>
        <end position="59"/>
    </location>
</feature>
<evidence type="ECO:0000256" key="1">
    <source>
        <dbReference type="SAM" id="MobiDB-lite"/>
    </source>
</evidence>
<accession>A0A1Z4LNP7</accession>
<organism evidence="3 4">
    <name type="scientific">Calothrix parasitica NIES-267</name>
    <dbReference type="NCBI Taxonomy" id="1973488"/>
    <lineage>
        <taxon>Bacteria</taxon>
        <taxon>Bacillati</taxon>
        <taxon>Cyanobacteriota</taxon>
        <taxon>Cyanophyceae</taxon>
        <taxon>Nostocales</taxon>
        <taxon>Calotrichaceae</taxon>
        <taxon>Calothrix</taxon>
    </lineage>
</organism>
<dbReference type="PROSITE" id="PS51257">
    <property type="entry name" value="PROKAR_LIPOPROTEIN"/>
    <property type="match status" value="1"/>
</dbReference>
<sequence>MKYTFIKLVRKLALVSVICLLVSSTTGCTDRPTNSTQIEIIKTPSTATNSSQTATTETPSDIESSTEELPAKLQSAVLSDAKKRVSKPVAELRIKKSEKQSWSDSCLGLAEPGKLCAQVIVPGWKVTVTDGQRELVYRTDNKGKLVKLEE</sequence>
<keyword evidence="2" id="KW-0732">Signal</keyword>
<feature type="chain" id="PRO_5012757686" description="Lipoprotein" evidence="2">
    <location>
        <begin position="28"/>
        <end position="150"/>
    </location>
</feature>
<evidence type="ECO:0000256" key="2">
    <source>
        <dbReference type="SAM" id="SignalP"/>
    </source>
</evidence>
<keyword evidence="4" id="KW-1185">Reference proteome</keyword>
<feature type="signal peptide" evidence="2">
    <location>
        <begin position="1"/>
        <end position="27"/>
    </location>
</feature>